<accession>A0A9W9CCW2</accession>
<dbReference type="EMBL" id="JAPEUX010000003">
    <property type="protein sequence ID" value="KAJ4356095.1"/>
    <property type="molecule type" value="Genomic_DNA"/>
</dbReference>
<dbReference type="Proteomes" id="UP001140513">
    <property type="component" value="Unassembled WGS sequence"/>
</dbReference>
<evidence type="ECO:0000313" key="3">
    <source>
        <dbReference type="Proteomes" id="UP001140513"/>
    </source>
</evidence>
<proteinExistence type="predicted"/>
<dbReference type="RefSeq" id="XP_056073221.1">
    <property type="nucleotide sequence ID" value="XM_056212913.1"/>
</dbReference>
<protein>
    <submittedName>
        <fullName evidence="2">Uncharacterized protein</fullName>
    </submittedName>
</protein>
<dbReference type="Pfam" id="PF23151">
    <property type="entry name" value="NuiA_2"/>
    <property type="match status" value="1"/>
</dbReference>
<dbReference type="GeneID" id="80907653"/>
<reference evidence="2" key="1">
    <citation type="submission" date="2022-10" db="EMBL/GenBank/DDBJ databases">
        <title>Tapping the CABI collections for fungal endophytes: first genome assemblies for Collariella, Neodidymelliopsis, Ascochyta clinopodiicola, Didymella pomorum, Didymosphaeria variabile, Neocosmospora piperis and Neocucurbitaria cava.</title>
        <authorList>
            <person name="Hill R."/>
        </authorList>
    </citation>
    <scope>NUCLEOTIDE SEQUENCE</scope>
    <source>
        <strain evidence="2">IMI 356815</strain>
    </source>
</reference>
<keyword evidence="3" id="KW-1185">Reference proteome</keyword>
<dbReference type="AlphaFoldDB" id="A0A9W9CCW2"/>
<feature type="region of interest" description="Disordered" evidence="1">
    <location>
        <begin position="1"/>
        <end position="33"/>
    </location>
</feature>
<feature type="compositionally biased region" description="Polar residues" evidence="1">
    <location>
        <begin position="23"/>
        <end position="33"/>
    </location>
</feature>
<evidence type="ECO:0000313" key="2">
    <source>
        <dbReference type="EMBL" id="KAJ4356095.1"/>
    </source>
</evidence>
<sequence length="149" mass="16227">MSDADYEAFLNKANADTDEGTAQAKTQSEGYGTKSVNTAVPKALENVKETYTSESDEPFEAVALNYDGDAISSQQLKTLVSHSDEVEELSVSQWDPKGHYKSVVDTVKRVVDGEVKVFRVALRGAREEYYVVGVKDGKVLGLKALSVES</sequence>
<name>A0A9W9CCW2_9PLEO</name>
<dbReference type="InterPro" id="IPR056539">
    <property type="entry name" value="NuiA-like"/>
</dbReference>
<evidence type="ECO:0000256" key="1">
    <source>
        <dbReference type="SAM" id="MobiDB-lite"/>
    </source>
</evidence>
<gene>
    <name evidence="2" type="ORF">N0V89_004123</name>
</gene>
<comment type="caution">
    <text evidence="2">The sequence shown here is derived from an EMBL/GenBank/DDBJ whole genome shotgun (WGS) entry which is preliminary data.</text>
</comment>
<dbReference type="OrthoDB" id="5366485at2759"/>
<organism evidence="2 3">
    <name type="scientific">Didymosphaeria variabile</name>
    <dbReference type="NCBI Taxonomy" id="1932322"/>
    <lineage>
        <taxon>Eukaryota</taxon>
        <taxon>Fungi</taxon>
        <taxon>Dikarya</taxon>
        <taxon>Ascomycota</taxon>
        <taxon>Pezizomycotina</taxon>
        <taxon>Dothideomycetes</taxon>
        <taxon>Pleosporomycetidae</taxon>
        <taxon>Pleosporales</taxon>
        <taxon>Massarineae</taxon>
        <taxon>Didymosphaeriaceae</taxon>
        <taxon>Didymosphaeria</taxon>
    </lineage>
</organism>
<dbReference type="PANTHER" id="PTHR42093">
    <property type="match status" value="1"/>
</dbReference>
<dbReference type="PANTHER" id="PTHR42093:SF1">
    <property type="match status" value="1"/>
</dbReference>